<protein>
    <recommendedName>
        <fullName evidence="5">Glycine-rich cell wall structural protein</fullName>
    </recommendedName>
</protein>
<feature type="compositionally biased region" description="Gly residues" evidence="1">
    <location>
        <begin position="68"/>
        <end position="114"/>
    </location>
</feature>
<feature type="signal peptide" evidence="2">
    <location>
        <begin position="1"/>
        <end position="21"/>
    </location>
</feature>
<keyword evidence="4" id="KW-1185">Reference proteome</keyword>
<dbReference type="Proteomes" id="UP000231279">
    <property type="component" value="Unassembled WGS sequence"/>
</dbReference>
<evidence type="ECO:0000256" key="1">
    <source>
        <dbReference type="SAM" id="MobiDB-lite"/>
    </source>
</evidence>
<gene>
    <name evidence="3" type="ORF">CDL12_13791</name>
</gene>
<name>A0A2G9H7U9_9LAMI</name>
<feature type="chain" id="PRO_5013956989" description="Glycine-rich cell wall structural protein" evidence="2">
    <location>
        <begin position="22"/>
        <end position="123"/>
    </location>
</feature>
<evidence type="ECO:0000313" key="4">
    <source>
        <dbReference type="Proteomes" id="UP000231279"/>
    </source>
</evidence>
<comment type="caution">
    <text evidence="3">The sequence shown here is derived from an EMBL/GenBank/DDBJ whole genome shotgun (WGS) entry which is preliminary data.</text>
</comment>
<evidence type="ECO:0000256" key="2">
    <source>
        <dbReference type="SAM" id="SignalP"/>
    </source>
</evidence>
<organism evidence="3 4">
    <name type="scientific">Handroanthus impetiginosus</name>
    <dbReference type="NCBI Taxonomy" id="429701"/>
    <lineage>
        <taxon>Eukaryota</taxon>
        <taxon>Viridiplantae</taxon>
        <taxon>Streptophyta</taxon>
        <taxon>Embryophyta</taxon>
        <taxon>Tracheophyta</taxon>
        <taxon>Spermatophyta</taxon>
        <taxon>Magnoliopsida</taxon>
        <taxon>eudicotyledons</taxon>
        <taxon>Gunneridae</taxon>
        <taxon>Pentapetalae</taxon>
        <taxon>asterids</taxon>
        <taxon>lamiids</taxon>
        <taxon>Lamiales</taxon>
        <taxon>Bignoniaceae</taxon>
        <taxon>Crescentiina</taxon>
        <taxon>Tabebuia alliance</taxon>
        <taxon>Handroanthus</taxon>
    </lineage>
</organism>
<reference evidence="4" key="1">
    <citation type="journal article" date="2018" name="Gigascience">
        <title>Genome assembly of the Pink Ipe (Handroanthus impetiginosus, Bignoniaceae), a highly valued, ecologically keystone Neotropical timber forest tree.</title>
        <authorList>
            <person name="Silva-Junior O.B."/>
            <person name="Grattapaglia D."/>
            <person name="Novaes E."/>
            <person name="Collevatti R.G."/>
        </authorList>
    </citation>
    <scope>NUCLEOTIDE SEQUENCE [LARGE SCALE GENOMIC DNA]</scope>
    <source>
        <strain evidence="4">cv. UFG-1</strain>
    </source>
</reference>
<evidence type="ECO:0000313" key="3">
    <source>
        <dbReference type="EMBL" id="PIN13592.1"/>
    </source>
</evidence>
<evidence type="ECO:0008006" key="5">
    <source>
        <dbReference type="Google" id="ProtNLM"/>
    </source>
</evidence>
<feature type="region of interest" description="Disordered" evidence="1">
    <location>
        <begin position="68"/>
        <end position="123"/>
    </location>
</feature>
<dbReference type="EMBL" id="NKXS01002448">
    <property type="protein sequence ID" value="PIN13592.1"/>
    <property type="molecule type" value="Genomic_DNA"/>
</dbReference>
<accession>A0A2G9H7U9</accession>
<keyword evidence="2" id="KW-0732">Signal</keyword>
<proteinExistence type="predicted"/>
<dbReference type="AlphaFoldDB" id="A0A2G9H7U9"/>
<sequence length="123" mass="11723">MAIKILFLVAFIAAMASFIYGRTLPAADMNTAFFHHHFPRYGGAFGGFRGGAWPGFVDVGGGFGSGGPGGGFGNGGGSSLGSGTGGDVGTGGFGSLESGGGNSGGGRVSGGALGDGVKSEQGP</sequence>